<dbReference type="InterPro" id="IPR050586">
    <property type="entry name" value="CPA3_Na-H_Antiporter_D"/>
</dbReference>
<dbReference type="GO" id="GO:0005886">
    <property type="term" value="C:plasma membrane"/>
    <property type="evidence" value="ECO:0007669"/>
    <property type="project" value="UniProtKB-SubCell"/>
</dbReference>
<feature type="transmembrane region" description="Helical" evidence="9">
    <location>
        <begin position="170"/>
        <end position="193"/>
    </location>
</feature>
<feature type="region of interest" description="Disordered" evidence="8">
    <location>
        <begin position="550"/>
        <end position="586"/>
    </location>
</feature>
<dbReference type="NCBIfam" id="NF009308">
    <property type="entry name" value="PRK12665.1"/>
    <property type="match status" value="1"/>
</dbReference>
<proteinExistence type="inferred from homology"/>
<evidence type="ECO:0000256" key="9">
    <source>
        <dbReference type="SAM" id="Phobius"/>
    </source>
</evidence>
<sequence>MNLLHEWNWLLPLPVLIPLLSAGLALVVGRRPRLQQLISVTALGLSLVIGVILVLGAAVAPMALDVGSWAAPIGITLVADKLSALMLLISQVVTLAVLLYTVGENFSDSSPNAPVAIYHPTFLILVAGVSNAFLTGDLFNLYVGFEILLAASFVLITLGGTRGRIRAGTVYVVVSLVSSAIFLTAIALVYGAVGTVNLALLAERLPEIDPGTALLLQSLLLVAFGIKAAIFPLSAWLPDSYPTAPAPVTAVFAGLLTKVGIYALIRLQFLLFPQNPLTDLLGVLGLLTMLVGILGAVAQDDIKRLLSFTLVSHIGYMVWGISLATPASLAAAIYYALHHILVQGCLFLIVGLIERHSGTTSGRRLSNLARTAPVTAIMYLIVGFNLVGVPPFSGFIGKLGLAEASVQVGTPMAWALLAGGLVTSFLTLYVVVKFWNRAFWQTPDSGSELAINYEQREHLSGREERRLRRAVRAARTQRRAYRLTELSRTEGERGAGHSNPIMYGAAIGLIVVQLGMAFGAGPIYGYVTEAAREIVGGDVYVEAVLGTTGRGEGISNDVGTPATPPWETDPAPSVPVPRPTEGSGHD</sequence>
<feature type="transmembrane region" description="Helical" evidence="9">
    <location>
        <begin position="244"/>
        <end position="265"/>
    </location>
</feature>
<comment type="subcellular location">
    <subcellularLocation>
        <location evidence="1">Cell membrane</location>
        <topology evidence="1">Multi-pass membrane protein</topology>
    </subcellularLocation>
    <subcellularLocation>
        <location evidence="7">Membrane</location>
        <topology evidence="7">Multi-pass membrane protein</topology>
    </subcellularLocation>
</comment>
<feature type="transmembrane region" description="Helical" evidence="9">
    <location>
        <begin position="374"/>
        <end position="392"/>
    </location>
</feature>
<accession>A0AAU7V7U9</accession>
<dbReference type="Pfam" id="PF00361">
    <property type="entry name" value="Proton_antipo_M"/>
    <property type="match status" value="1"/>
</dbReference>
<name>A0AAU7V7U9_9ACTO</name>
<dbReference type="PANTHER" id="PTHR42703">
    <property type="entry name" value="NADH DEHYDROGENASE"/>
    <property type="match status" value="1"/>
</dbReference>
<feature type="domain" description="NADH:quinone oxidoreductase/Mrp antiporter transmembrane" evidence="10">
    <location>
        <begin position="136"/>
        <end position="425"/>
    </location>
</feature>
<keyword evidence="5 9" id="KW-1133">Transmembrane helix</keyword>
<evidence type="ECO:0000256" key="7">
    <source>
        <dbReference type="RuleBase" id="RU000320"/>
    </source>
</evidence>
<evidence type="ECO:0000256" key="4">
    <source>
        <dbReference type="ARBA" id="ARBA00022692"/>
    </source>
</evidence>
<dbReference type="PANTHER" id="PTHR42703:SF1">
    <property type="entry name" value="NA(+)_H(+) ANTIPORTER SUBUNIT D1"/>
    <property type="match status" value="1"/>
</dbReference>
<dbReference type="EMBL" id="CP138335">
    <property type="protein sequence ID" value="XBW08170.1"/>
    <property type="molecule type" value="Genomic_DNA"/>
</dbReference>
<dbReference type="PRINTS" id="PR01437">
    <property type="entry name" value="NUOXDRDTASE4"/>
</dbReference>
<reference evidence="11" key="1">
    <citation type="submission" date="2023-11" db="EMBL/GenBank/DDBJ databases">
        <title>Scrofimicrobium hongkongense sp. nov., isolated from a patient with peritonitis.</title>
        <authorList>
            <person name="Lao H.Y."/>
            <person name="Wong A.Y.P."/>
            <person name="Ng T.L."/>
            <person name="Wong R.Y.L."/>
            <person name="Yau M.C.Y."/>
            <person name="Lam J.Y.W."/>
            <person name="Siu G.K.H."/>
        </authorList>
    </citation>
    <scope>NUCLEOTIDE SEQUENCE</scope>
    <source>
        <strain evidence="11">R131</strain>
    </source>
</reference>
<evidence type="ECO:0000259" key="10">
    <source>
        <dbReference type="Pfam" id="PF00361"/>
    </source>
</evidence>
<feature type="transmembrane region" description="Helical" evidence="9">
    <location>
        <begin position="277"/>
        <end position="298"/>
    </location>
</feature>
<feature type="transmembrane region" description="Helical" evidence="9">
    <location>
        <begin position="213"/>
        <end position="237"/>
    </location>
</feature>
<comment type="similarity">
    <text evidence="2">Belongs to the CPA3 antiporters (TC 2.A.63) subunit D family.</text>
</comment>
<evidence type="ECO:0000256" key="8">
    <source>
        <dbReference type="SAM" id="MobiDB-lite"/>
    </source>
</evidence>
<protein>
    <submittedName>
        <fullName evidence="11">Na+/H+ antiporter subunit D</fullName>
    </submittedName>
</protein>
<feature type="transmembrane region" description="Helical" evidence="9">
    <location>
        <begin position="501"/>
        <end position="524"/>
    </location>
</feature>
<dbReference type="InterPro" id="IPR001750">
    <property type="entry name" value="ND/Mrp_TM"/>
</dbReference>
<keyword evidence="4 7" id="KW-0812">Transmembrane</keyword>
<dbReference type="GO" id="GO:0042773">
    <property type="term" value="P:ATP synthesis coupled electron transport"/>
    <property type="evidence" value="ECO:0007669"/>
    <property type="project" value="InterPro"/>
</dbReference>
<evidence type="ECO:0000256" key="6">
    <source>
        <dbReference type="ARBA" id="ARBA00023136"/>
    </source>
</evidence>
<evidence type="ECO:0000256" key="3">
    <source>
        <dbReference type="ARBA" id="ARBA00022475"/>
    </source>
</evidence>
<keyword evidence="6 9" id="KW-0472">Membrane</keyword>
<dbReference type="GO" id="GO:0008137">
    <property type="term" value="F:NADH dehydrogenase (ubiquinone) activity"/>
    <property type="evidence" value="ECO:0007669"/>
    <property type="project" value="InterPro"/>
</dbReference>
<feature type="transmembrane region" description="Helical" evidence="9">
    <location>
        <begin position="84"/>
        <end position="103"/>
    </location>
</feature>
<organism evidence="11">
    <name type="scientific">Scrofimicrobium appendicitidis</name>
    <dbReference type="NCBI Taxonomy" id="3079930"/>
    <lineage>
        <taxon>Bacteria</taxon>
        <taxon>Bacillati</taxon>
        <taxon>Actinomycetota</taxon>
        <taxon>Actinomycetes</taxon>
        <taxon>Actinomycetales</taxon>
        <taxon>Actinomycetaceae</taxon>
        <taxon>Scrofimicrobium</taxon>
    </lineage>
</organism>
<feature type="transmembrane region" description="Helical" evidence="9">
    <location>
        <begin position="331"/>
        <end position="353"/>
    </location>
</feature>
<dbReference type="AlphaFoldDB" id="A0AAU7V7U9"/>
<feature type="transmembrane region" description="Helical" evidence="9">
    <location>
        <begin position="412"/>
        <end position="432"/>
    </location>
</feature>
<dbReference type="RefSeq" id="WP_350258369.1">
    <property type="nucleotide sequence ID" value="NZ_CP138335.1"/>
</dbReference>
<feature type="transmembrane region" description="Helical" evidence="9">
    <location>
        <begin position="305"/>
        <end position="325"/>
    </location>
</feature>
<evidence type="ECO:0000256" key="5">
    <source>
        <dbReference type="ARBA" id="ARBA00022989"/>
    </source>
</evidence>
<dbReference type="KEGG" id="sapp:SAC06_01015"/>
<feature type="transmembrane region" description="Helical" evidence="9">
    <location>
        <begin position="40"/>
        <end position="64"/>
    </location>
</feature>
<dbReference type="InterPro" id="IPR003918">
    <property type="entry name" value="NADH_UbQ_OxRdtase"/>
</dbReference>
<feature type="transmembrane region" description="Helical" evidence="9">
    <location>
        <begin position="115"/>
        <end position="133"/>
    </location>
</feature>
<feature type="transmembrane region" description="Helical" evidence="9">
    <location>
        <begin position="139"/>
        <end position="158"/>
    </location>
</feature>
<gene>
    <name evidence="11" type="ORF">SAC06_01015</name>
</gene>
<evidence type="ECO:0000313" key="11">
    <source>
        <dbReference type="EMBL" id="XBW08170.1"/>
    </source>
</evidence>
<feature type="transmembrane region" description="Helical" evidence="9">
    <location>
        <begin position="6"/>
        <end position="28"/>
    </location>
</feature>
<keyword evidence="3" id="KW-1003">Cell membrane</keyword>
<evidence type="ECO:0000256" key="2">
    <source>
        <dbReference type="ARBA" id="ARBA00005346"/>
    </source>
</evidence>
<evidence type="ECO:0000256" key="1">
    <source>
        <dbReference type="ARBA" id="ARBA00004651"/>
    </source>
</evidence>